<sequence length="180" mass="19957">MALRALLGLAFFRSKLGWASEGSPSADCLLQKQRSVFRDDASRQFSDLHGDLQGQALSKKIAALADSMEPGVTRDLLNSFRICGSCKDFRRFGEHLDGGYLICMDHLAKGDIQAAYSMGIDDHDLWSKDIYTNYGVPVFQYDCTVDKAAQDCDSCSFYKSCLKGEDDGVEDPMNLTLKQV</sequence>
<keyword evidence="1" id="KW-0732">Signal</keyword>
<feature type="chain" id="PRO_5032739579" evidence="1">
    <location>
        <begin position="20"/>
        <end position="180"/>
    </location>
</feature>
<organism evidence="2 3">
    <name type="scientific">Symbiodinium necroappetens</name>
    <dbReference type="NCBI Taxonomy" id="1628268"/>
    <lineage>
        <taxon>Eukaryota</taxon>
        <taxon>Sar</taxon>
        <taxon>Alveolata</taxon>
        <taxon>Dinophyceae</taxon>
        <taxon>Suessiales</taxon>
        <taxon>Symbiodiniaceae</taxon>
        <taxon>Symbiodinium</taxon>
    </lineage>
</organism>
<dbReference type="Proteomes" id="UP000601435">
    <property type="component" value="Unassembled WGS sequence"/>
</dbReference>
<feature type="signal peptide" evidence="1">
    <location>
        <begin position="1"/>
        <end position="19"/>
    </location>
</feature>
<keyword evidence="3" id="KW-1185">Reference proteome</keyword>
<evidence type="ECO:0000313" key="2">
    <source>
        <dbReference type="EMBL" id="CAE7887620.1"/>
    </source>
</evidence>
<feature type="non-terminal residue" evidence="2">
    <location>
        <position position="1"/>
    </location>
</feature>
<dbReference type="AlphaFoldDB" id="A0A813B2W9"/>
<evidence type="ECO:0000256" key="1">
    <source>
        <dbReference type="SAM" id="SignalP"/>
    </source>
</evidence>
<dbReference type="OrthoDB" id="10006218at2759"/>
<protein>
    <submittedName>
        <fullName evidence="2">Uncharacterized protein</fullName>
    </submittedName>
</protein>
<gene>
    <name evidence="2" type="ORF">SNEC2469_LOCUS29385</name>
</gene>
<comment type="caution">
    <text evidence="2">The sequence shown here is derived from an EMBL/GenBank/DDBJ whole genome shotgun (WGS) entry which is preliminary data.</text>
</comment>
<accession>A0A813B2W9</accession>
<name>A0A813B2W9_9DINO</name>
<reference evidence="2" key="1">
    <citation type="submission" date="2021-02" db="EMBL/GenBank/DDBJ databases">
        <authorList>
            <person name="Dougan E. K."/>
            <person name="Rhodes N."/>
            <person name="Thang M."/>
            <person name="Chan C."/>
        </authorList>
    </citation>
    <scope>NUCLEOTIDE SEQUENCE</scope>
</reference>
<dbReference type="EMBL" id="CAJNJA010065997">
    <property type="protein sequence ID" value="CAE7887620.1"/>
    <property type="molecule type" value="Genomic_DNA"/>
</dbReference>
<evidence type="ECO:0000313" key="3">
    <source>
        <dbReference type="Proteomes" id="UP000601435"/>
    </source>
</evidence>
<proteinExistence type="predicted"/>